<gene>
    <name evidence="2" type="ORF">G4Y79_18730</name>
</gene>
<reference evidence="2 3" key="1">
    <citation type="submission" date="2020-02" db="EMBL/GenBank/DDBJ databases">
        <authorList>
            <person name="Zheng R.K."/>
            <person name="Sun C.M."/>
        </authorList>
    </citation>
    <scope>NUCLEOTIDE SEQUENCE [LARGE SCALE GENOMIC DNA]</scope>
    <source>
        <strain evidence="3">rifampicinis</strain>
    </source>
</reference>
<dbReference type="Pfam" id="PF01402">
    <property type="entry name" value="RHH_1"/>
    <property type="match status" value="1"/>
</dbReference>
<accession>A0A7S8E7D6</accession>
<dbReference type="Proteomes" id="UP000594468">
    <property type="component" value="Chromosome"/>
</dbReference>
<dbReference type="AlphaFoldDB" id="A0A7S8E7D6"/>
<evidence type="ECO:0000313" key="2">
    <source>
        <dbReference type="EMBL" id="QPC81707.1"/>
    </source>
</evidence>
<dbReference type="GO" id="GO:0006355">
    <property type="term" value="P:regulation of DNA-templated transcription"/>
    <property type="evidence" value="ECO:0007669"/>
    <property type="project" value="InterPro"/>
</dbReference>
<dbReference type="InterPro" id="IPR002145">
    <property type="entry name" value="CopG"/>
</dbReference>
<sequence length="81" mass="8933">MSDSITRDYSFTVRLSPEEKAELEQLADRFKLDKSATVRRALQLTLATSKSTLSETGLFVPLRAEELAFPVRLSGKDADGG</sequence>
<evidence type="ECO:0000259" key="1">
    <source>
        <dbReference type="Pfam" id="PF01402"/>
    </source>
</evidence>
<feature type="domain" description="Ribbon-helix-helix protein CopG" evidence="1">
    <location>
        <begin position="10"/>
        <end position="47"/>
    </location>
</feature>
<dbReference type="RefSeq" id="WP_195169778.1">
    <property type="nucleotide sequence ID" value="NZ_CP062983.1"/>
</dbReference>
<name>A0A7S8E7D6_9CHLR</name>
<evidence type="ECO:0000313" key="3">
    <source>
        <dbReference type="Proteomes" id="UP000594468"/>
    </source>
</evidence>
<protein>
    <submittedName>
        <fullName evidence="2">Ribbon-helix-helix protein, CopG family</fullName>
    </submittedName>
</protein>
<dbReference type="EMBL" id="CP062983">
    <property type="protein sequence ID" value="QPC81707.1"/>
    <property type="molecule type" value="Genomic_DNA"/>
</dbReference>
<keyword evidence="3" id="KW-1185">Reference proteome</keyword>
<dbReference type="KEGG" id="pmet:G4Y79_18730"/>
<proteinExistence type="predicted"/>
<organism evidence="2 3">
    <name type="scientific">Phototrophicus methaneseepsis</name>
    <dbReference type="NCBI Taxonomy" id="2710758"/>
    <lineage>
        <taxon>Bacteria</taxon>
        <taxon>Bacillati</taxon>
        <taxon>Chloroflexota</taxon>
        <taxon>Candidatus Thermofontia</taxon>
        <taxon>Phototrophicales</taxon>
        <taxon>Phototrophicaceae</taxon>
        <taxon>Phototrophicus</taxon>
    </lineage>
</organism>